<dbReference type="SUPFAM" id="SSF55729">
    <property type="entry name" value="Acyl-CoA N-acyltransferases (Nat)"/>
    <property type="match status" value="1"/>
</dbReference>
<accession>A0ABU6F313</accession>
<dbReference type="Gene3D" id="3.40.630.30">
    <property type="match status" value="1"/>
</dbReference>
<evidence type="ECO:0000259" key="1">
    <source>
        <dbReference type="Pfam" id="PF00583"/>
    </source>
</evidence>
<proteinExistence type="predicted"/>
<sequence>MRRRTGGLFTTGDGTVVMLAEQRPGADGQWRITARTQAGRQIAEVRFRLCEDCAVGRIQAIWVDESWRREGIGHELLRGAIAVGDGFRWTTTLQSSMGRRFFVATGATEGVELLHGRPLCPHMMGRWGRAWARRAAA</sequence>
<protein>
    <recommendedName>
        <fullName evidence="1">N-acetyltransferase domain-containing protein</fullName>
    </recommendedName>
</protein>
<feature type="domain" description="N-acetyltransferase" evidence="1">
    <location>
        <begin position="43"/>
        <end position="84"/>
    </location>
</feature>
<comment type="caution">
    <text evidence="2">The sequence shown here is derived from an EMBL/GenBank/DDBJ whole genome shotgun (WGS) entry which is preliminary data.</text>
</comment>
<keyword evidence="3" id="KW-1185">Reference proteome</keyword>
<gene>
    <name evidence="2" type="ORF">OKJ99_12890</name>
</gene>
<evidence type="ECO:0000313" key="2">
    <source>
        <dbReference type="EMBL" id="MEB8338394.1"/>
    </source>
</evidence>
<dbReference type="InterPro" id="IPR000182">
    <property type="entry name" value="GNAT_dom"/>
</dbReference>
<organism evidence="2 3">
    <name type="scientific">Streptomyces endophyticus</name>
    <dbReference type="NCBI Taxonomy" id="714166"/>
    <lineage>
        <taxon>Bacteria</taxon>
        <taxon>Bacillati</taxon>
        <taxon>Actinomycetota</taxon>
        <taxon>Actinomycetes</taxon>
        <taxon>Kitasatosporales</taxon>
        <taxon>Streptomycetaceae</taxon>
        <taxon>Streptomyces</taxon>
    </lineage>
</organism>
<name>A0ABU6F313_9ACTN</name>
<dbReference type="InterPro" id="IPR016181">
    <property type="entry name" value="Acyl_CoA_acyltransferase"/>
</dbReference>
<evidence type="ECO:0000313" key="3">
    <source>
        <dbReference type="Proteomes" id="UP001354931"/>
    </source>
</evidence>
<dbReference type="Pfam" id="PF00583">
    <property type="entry name" value="Acetyltransf_1"/>
    <property type="match status" value="1"/>
</dbReference>
<dbReference type="RefSeq" id="WP_326016181.1">
    <property type="nucleotide sequence ID" value="NZ_JAOZYC010000093.1"/>
</dbReference>
<dbReference type="EMBL" id="JAOZYC010000093">
    <property type="protein sequence ID" value="MEB8338394.1"/>
    <property type="molecule type" value="Genomic_DNA"/>
</dbReference>
<reference evidence="2 3" key="1">
    <citation type="submission" date="2022-10" db="EMBL/GenBank/DDBJ databases">
        <authorList>
            <person name="Xie J."/>
            <person name="Shen N."/>
        </authorList>
    </citation>
    <scope>NUCLEOTIDE SEQUENCE [LARGE SCALE GENOMIC DNA]</scope>
    <source>
        <strain evidence="2 3">YIM65594</strain>
    </source>
</reference>
<dbReference type="Proteomes" id="UP001354931">
    <property type="component" value="Unassembled WGS sequence"/>
</dbReference>